<dbReference type="EMBL" id="FNCJ01000002">
    <property type="protein sequence ID" value="SDG19134.1"/>
    <property type="molecule type" value="Genomic_DNA"/>
</dbReference>
<dbReference type="PROSITE" id="PS51257">
    <property type="entry name" value="PROKAR_LIPOPROTEIN"/>
    <property type="match status" value="1"/>
</dbReference>
<feature type="region of interest" description="Disordered" evidence="1">
    <location>
        <begin position="221"/>
        <end position="241"/>
    </location>
</feature>
<name>A0A1G7S868_9BURK</name>
<protein>
    <recommendedName>
        <fullName evidence="5">Carboxypeptidase regulatory-like domain-containing protein</fullName>
    </recommendedName>
</protein>
<gene>
    <name evidence="3" type="ORF">SAMN05216466_102419</name>
</gene>
<organism evidence="3 4">
    <name type="scientific">Paraburkholderia phenazinium</name>
    <dbReference type="NCBI Taxonomy" id="60549"/>
    <lineage>
        <taxon>Bacteria</taxon>
        <taxon>Pseudomonadati</taxon>
        <taxon>Pseudomonadota</taxon>
        <taxon>Betaproteobacteria</taxon>
        <taxon>Burkholderiales</taxon>
        <taxon>Burkholderiaceae</taxon>
        <taxon>Paraburkholderia</taxon>
    </lineage>
</organism>
<reference evidence="3 4" key="1">
    <citation type="submission" date="2016-10" db="EMBL/GenBank/DDBJ databases">
        <authorList>
            <person name="de Groot N.N."/>
        </authorList>
    </citation>
    <scope>NUCLEOTIDE SEQUENCE [LARGE SCALE GENOMIC DNA]</scope>
    <source>
        <strain evidence="3 4">LMG 2247</strain>
    </source>
</reference>
<feature type="chain" id="PRO_5011786994" description="Carboxypeptidase regulatory-like domain-containing protein" evidence="2">
    <location>
        <begin position="26"/>
        <end position="241"/>
    </location>
</feature>
<sequence length="241" mass="23290">MKLFDACTRRTLRYGSIALASSALIACGGGGGNPTATIQGTAAVGVALANASIQMSCKSGSATTTTNSNGAFSATFKFSGPCLLTATFGSLSLSSFASGSGTYNITPLTQVLLSYLAGQLGTTLNGLLAGITTNTTYQNALTNSTVIANAENAVAQLIKSEYGVTLSTNSFLTVSFTPGQPGADADLDSLLTAGAITSAGQPAAALLAAALAAGTAAPISGGGVTPTGGTGGTGGTSTPPA</sequence>
<feature type="signal peptide" evidence="2">
    <location>
        <begin position="1"/>
        <end position="25"/>
    </location>
</feature>
<dbReference type="Proteomes" id="UP000199706">
    <property type="component" value="Unassembled WGS sequence"/>
</dbReference>
<dbReference type="RefSeq" id="WP_090682522.1">
    <property type="nucleotide sequence ID" value="NZ_CADERL010000002.1"/>
</dbReference>
<dbReference type="OrthoDB" id="9008626at2"/>
<evidence type="ECO:0008006" key="5">
    <source>
        <dbReference type="Google" id="ProtNLM"/>
    </source>
</evidence>
<proteinExistence type="predicted"/>
<evidence type="ECO:0000256" key="1">
    <source>
        <dbReference type="SAM" id="MobiDB-lite"/>
    </source>
</evidence>
<evidence type="ECO:0000256" key="2">
    <source>
        <dbReference type="SAM" id="SignalP"/>
    </source>
</evidence>
<keyword evidence="2" id="KW-0732">Signal</keyword>
<accession>A0A1G7S868</accession>
<feature type="compositionally biased region" description="Gly residues" evidence="1">
    <location>
        <begin position="221"/>
        <end position="235"/>
    </location>
</feature>
<evidence type="ECO:0000313" key="4">
    <source>
        <dbReference type="Proteomes" id="UP000199706"/>
    </source>
</evidence>
<dbReference type="AlphaFoldDB" id="A0A1G7S868"/>
<evidence type="ECO:0000313" key="3">
    <source>
        <dbReference type="EMBL" id="SDG19134.1"/>
    </source>
</evidence>